<dbReference type="Pfam" id="PF13743">
    <property type="entry name" value="Thioredoxin_5"/>
    <property type="match status" value="1"/>
</dbReference>
<accession>A0A9E2NWM3</accession>
<proteinExistence type="predicted"/>
<dbReference type="InterPro" id="IPR036249">
    <property type="entry name" value="Thioredoxin-like_sf"/>
</dbReference>
<dbReference type="SUPFAM" id="SSF52833">
    <property type="entry name" value="Thioredoxin-like"/>
    <property type="match status" value="1"/>
</dbReference>
<dbReference type="Gene3D" id="3.40.30.10">
    <property type="entry name" value="Glutaredoxin"/>
    <property type="match status" value="1"/>
</dbReference>
<protein>
    <submittedName>
        <fullName evidence="1">DsbA family protein</fullName>
    </submittedName>
</protein>
<sequence>MLEIHLFVNPLGSRCFQCEHDVLKVDQKLDTKVNYRFIPFFNMETIQQTIDLYQLDQHSLAVRQCVSNTIYRVILDYMAASFQGRKRGRQFLLVLQSALINNNQGYSIDLVKKAATEAKLDLEMFMEDRDSQLAKDAFHKEQQTAKDLGITKPATAVIFDTEEPEYGFLFNHFDYETLIKAYYAQKLDNEESVMSFIKNSSQLQTKLILK</sequence>
<gene>
    <name evidence="1" type="ORF">H9843_02405</name>
</gene>
<reference evidence="1" key="2">
    <citation type="submission" date="2021-04" db="EMBL/GenBank/DDBJ databases">
        <authorList>
            <person name="Gilroy R."/>
        </authorList>
    </citation>
    <scope>NUCLEOTIDE SEQUENCE</scope>
    <source>
        <strain evidence="1">876</strain>
    </source>
</reference>
<evidence type="ECO:0000313" key="2">
    <source>
        <dbReference type="Proteomes" id="UP000824180"/>
    </source>
</evidence>
<reference evidence="1" key="1">
    <citation type="journal article" date="2021" name="PeerJ">
        <title>Extensive microbial diversity within the chicken gut microbiome revealed by metagenomics and culture.</title>
        <authorList>
            <person name="Gilroy R."/>
            <person name="Ravi A."/>
            <person name="Getino M."/>
            <person name="Pursley I."/>
            <person name="Horton D.L."/>
            <person name="Alikhan N.F."/>
            <person name="Baker D."/>
            <person name="Gharbi K."/>
            <person name="Hall N."/>
            <person name="Watson M."/>
            <person name="Adriaenssens E.M."/>
            <person name="Foster-Nyarko E."/>
            <person name="Jarju S."/>
            <person name="Secka A."/>
            <person name="Antonio M."/>
            <person name="Oren A."/>
            <person name="Chaudhuri R.R."/>
            <person name="La Ragione R."/>
            <person name="Hildebrand F."/>
            <person name="Pallen M.J."/>
        </authorList>
    </citation>
    <scope>NUCLEOTIDE SEQUENCE</scope>
    <source>
        <strain evidence="1">876</strain>
    </source>
</reference>
<evidence type="ECO:0000313" key="1">
    <source>
        <dbReference type="EMBL" id="MBU3829744.1"/>
    </source>
</evidence>
<dbReference type="Proteomes" id="UP000824180">
    <property type="component" value="Unassembled WGS sequence"/>
</dbReference>
<dbReference type="AlphaFoldDB" id="A0A9E2NWM3"/>
<dbReference type="EMBL" id="JAHLFK010000021">
    <property type="protein sequence ID" value="MBU3829744.1"/>
    <property type="molecule type" value="Genomic_DNA"/>
</dbReference>
<name>A0A9E2NWM3_9LACO</name>
<organism evidence="1 2">
    <name type="scientific">Candidatus Limosilactobacillus merdavium</name>
    <dbReference type="NCBI Taxonomy" id="2838651"/>
    <lineage>
        <taxon>Bacteria</taxon>
        <taxon>Bacillati</taxon>
        <taxon>Bacillota</taxon>
        <taxon>Bacilli</taxon>
        <taxon>Lactobacillales</taxon>
        <taxon>Lactobacillaceae</taxon>
        <taxon>Limosilactobacillus</taxon>
    </lineage>
</organism>
<comment type="caution">
    <text evidence="1">The sequence shown here is derived from an EMBL/GenBank/DDBJ whole genome shotgun (WGS) entry which is preliminary data.</text>
</comment>